<keyword evidence="4" id="KW-0132">Cell division</keyword>
<evidence type="ECO:0000256" key="4">
    <source>
        <dbReference type="ARBA" id="ARBA00022618"/>
    </source>
</evidence>
<keyword evidence="13" id="KW-1185">Reference proteome</keyword>
<name>A0A369Q719_9SPHN</name>
<evidence type="ECO:0000256" key="9">
    <source>
        <dbReference type="RuleBase" id="RU004057"/>
    </source>
</evidence>
<dbReference type="Proteomes" id="UP000253727">
    <property type="component" value="Unassembled WGS sequence"/>
</dbReference>
<evidence type="ECO:0000256" key="5">
    <source>
        <dbReference type="ARBA" id="ARBA00022692"/>
    </source>
</evidence>
<evidence type="ECO:0000313" key="13">
    <source>
        <dbReference type="Proteomes" id="UP000253727"/>
    </source>
</evidence>
<dbReference type="GO" id="GO:0017038">
    <property type="term" value="P:protein import"/>
    <property type="evidence" value="ECO:0007669"/>
    <property type="project" value="TreeGrafter"/>
</dbReference>
<dbReference type="GO" id="GO:0005886">
    <property type="term" value="C:plasma membrane"/>
    <property type="evidence" value="ECO:0007669"/>
    <property type="project" value="UniProtKB-SubCell"/>
</dbReference>
<keyword evidence="9" id="KW-0813">Transport</keyword>
<sequence length="235" mass="25482">MTVMNLLAVGANGAPTRLDPVQLFLEADIVVQAVMVGLLLASIWTWMIILSFSLRMNRLNAKGRHYETDFWGASDVEKHLRSEDRKAVPAARVAASGYGEWRRSTAKGVSDKDGARQRIAGAMDGQVAVEADELADRLNFLATTGSVAPFVGLFGTVWGIMNSFFQIGQQNSSSLAVVAPGISEALFATAIGLFAAIPAVIAYNRFSHAVNSHEARLQRFADRFHASLSRELDTL</sequence>
<dbReference type="PANTHER" id="PTHR30625">
    <property type="entry name" value="PROTEIN TOLQ"/>
    <property type="match status" value="1"/>
</dbReference>
<keyword evidence="7 10" id="KW-0472">Membrane</keyword>
<dbReference type="RefSeq" id="WP_181815728.1">
    <property type="nucleotide sequence ID" value="NZ_QBKA01000002.1"/>
</dbReference>
<feature type="transmembrane region" description="Helical" evidence="10">
    <location>
        <begin position="147"/>
        <end position="165"/>
    </location>
</feature>
<dbReference type="GO" id="GO:0051301">
    <property type="term" value="P:cell division"/>
    <property type="evidence" value="ECO:0007669"/>
    <property type="project" value="UniProtKB-KW"/>
</dbReference>
<feature type="transmembrane region" description="Helical" evidence="10">
    <location>
        <begin position="185"/>
        <end position="203"/>
    </location>
</feature>
<dbReference type="EMBL" id="QBKA01000002">
    <property type="protein sequence ID" value="RDC60653.1"/>
    <property type="molecule type" value="Genomic_DNA"/>
</dbReference>
<comment type="caution">
    <text evidence="12">The sequence shown here is derived from an EMBL/GenBank/DDBJ whole genome shotgun (WGS) entry which is preliminary data.</text>
</comment>
<keyword evidence="8" id="KW-0131">Cell cycle</keyword>
<protein>
    <submittedName>
        <fullName evidence="12">Protein TolQ</fullName>
    </submittedName>
</protein>
<gene>
    <name evidence="12" type="ORF">HME9302_01868</name>
</gene>
<proteinExistence type="inferred from homology"/>
<dbReference type="Pfam" id="PF01618">
    <property type="entry name" value="MotA_ExbB"/>
    <property type="match status" value="1"/>
</dbReference>
<keyword evidence="9" id="KW-0653">Protein transport</keyword>
<feature type="transmembrane region" description="Helical" evidence="10">
    <location>
        <begin position="29"/>
        <end position="54"/>
    </location>
</feature>
<evidence type="ECO:0000313" key="12">
    <source>
        <dbReference type="EMBL" id="RDC60653.1"/>
    </source>
</evidence>
<dbReference type="InterPro" id="IPR014163">
    <property type="entry name" value="Tol-Pal_TolQ"/>
</dbReference>
<dbReference type="InterPro" id="IPR050790">
    <property type="entry name" value="ExbB/TolQ_transport"/>
</dbReference>
<organism evidence="12 13">
    <name type="scientific">Alteripontixanthobacter maritimus</name>
    <dbReference type="NCBI Taxonomy" id="2161824"/>
    <lineage>
        <taxon>Bacteria</taxon>
        <taxon>Pseudomonadati</taxon>
        <taxon>Pseudomonadota</taxon>
        <taxon>Alphaproteobacteria</taxon>
        <taxon>Sphingomonadales</taxon>
        <taxon>Erythrobacteraceae</taxon>
        <taxon>Alteripontixanthobacter</taxon>
    </lineage>
</organism>
<comment type="subcellular location">
    <subcellularLocation>
        <location evidence="1">Cell membrane</location>
        <topology evidence="1">Multi-pass membrane protein</topology>
    </subcellularLocation>
    <subcellularLocation>
        <location evidence="9">Membrane</location>
        <topology evidence="9">Multi-pass membrane protein</topology>
    </subcellularLocation>
</comment>
<accession>A0A369Q719</accession>
<dbReference type="GO" id="GO:0043213">
    <property type="term" value="P:bacteriocin transport"/>
    <property type="evidence" value="ECO:0007669"/>
    <property type="project" value="InterPro"/>
</dbReference>
<feature type="domain" description="MotA/TolQ/ExbB proton channel" evidence="11">
    <location>
        <begin position="106"/>
        <end position="218"/>
    </location>
</feature>
<dbReference type="AlphaFoldDB" id="A0A369Q719"/>
<dbReference type="InterPro" id="IPR002898">
    <property type="entry name" value="MotA_ExbB_proton_chnl"/>
</dbReference>
<evidence type="ECO:0000256" key="8">
    <source>
        <dbReference type="ARBA" id="ARBA00023306"/>
    </source>
</evidence>
<comment type="similarity">
    <text evidence="9">Belongs to the exbB/tolQ family.</text>
</comment>
<evidence type="ECO:0000256" key="3">
    <source>
        <dbReference type="ARBA" id="ARBA00022519"/>
    </source>
</evidence>
<dbReference type="PANTHER" id="PTHR30625:SF3">
    <property type="entry name" value="TOL-PAL SYSTEM PROTEIN TOLQ"/>
    <property type="match status" value="1"/>
</dbReference>
<keyword evidence="3" id="KW-0997">Cell inner membrane</keyword>
<evidence type="ECO:0000256" key="10">
    <source>
        <dbReference type="SAM" id="Phobius"/>
    </source>
</evidence>
<evidence type="ECO:0000256" key="2">
    <source>
        <dbReference type="ARBA" id="ARBA00022475"/>
    </source>
</evidence>
<reference evidence="12 13" key="1">
    <citation type="submission" date="2018-04" db="EMBL/GenBank/DDBJ databases">
        <title>Altererythrobacter sp. HME9302 genome sequencing and assembly.</title>
        <authorList>
            <person name="Kang H."/>
            <person name="Kim H."/>
            <person name="Joh K."/>
        </authorList>
    </citation>
    <scope>NUCLEOTIDE SEQUENCE [LARGE SCALE GENOMIC DNA]</scope>
    <source>
        <strain evidence="12 13">HME9302</strain>
    </source>
</reference>
<evidence type="ECO:0000259" key="11">
    <source>
        <dbReference type="Pfam" id="PF01618"/>
    </source>
</evidence>
<keyword evidence="2" id="KW-1003">Cell membrane</keyword>
<evidence type="ECO:0000256" key="7">
    <source>
        <dbReference type="ARBA" id="ARBA00023136"/>
    </source>
</evidence>
<evidence type="ECO:0000256" key="1">
    <source>
        <dbReference type="ARBA" id="ARBA00004651"/>
    </source>
</evidence>
<keyword evidence="5 10" id="KW-0812">Transmembrane</keyword>
<evidence type="ECO:0000256" key="6">
    <source>
        <dbReference type="ARBA" id="ARBA00022989"/>
    </source>
</evidence>
<dbReference type="NCBIfam" id="TIGR02796">
    <property type="entry name" value="tolQ"/>
    <property type="match status" value="1"/>
</dbReference>
<keyword evidence="6 10" id="KW-1133">Transmembrane helix</keyword>